<sequence length="181" mass="19972">MRCQRRRATIPPCFQTDPGVKGTHGAWKVRTTAEKLSGPSALSLSSLWPTLGEQSALSETSNTHSLLTSTDQRAPSRTSGPNWSQQDVWTDLVPPGRLDRPGLTRTSGPTWSHQDVWTDLVSPGRLDRPGPTRTSGPNWSHQDVWTDLVPPGRLDRTGPTRTSGPNWSQHRLNQTSKCGYL</sequence>
<evidence type="ECO:0000313" key="3">
    <source>
        <dbReference type="Proteomes" id="UP001153269"/>
    </source>
</evidence>
<comment type="caution">
    <text evidence="2">The sequence shown here is derived from an EMBL/GenBank/DDBJ whole genome shotgun (WGS) entry which is preliminary data.</text>
</comment>
<proteinExistence type="predicted"/>
<dbReference type="AlphaFoldDB" id="A0A9N7Y203"/>
<feature type="region of interest" description="Disordered" evidence="1">
    <location>
        <begin position="122"/>
        <end position="181"/>
    </location>
</feature>
<organism evidence="2 3">
    <name type="scientific">Pleuronectes platessa</name>
    <name type="common">European plaice</name>
    <dbReference type="NCBI Taxonomy" id="8262"/>
    <lineage>
        <taxon>Eukaryota</taxon>
        <taxon>Metazoa</taxon>
        <taxon>Chordata</taxon>
        <taxon>Craniata</taxon>
        <taxon>Vertebrata</taxon>
        <taxon>Euteleostomi</taxon>
        <taxon>Actinopterygii</taxon>
        <taxon>Neopterygii</taxon>
        <taxon>Teleostei</taxon>
        <taxon>Neoteleostei</taxon>
        <taxon>Acanthomorphata</taxon>
        <taxon>Carangaria</taxon>
        <taxon>Pleuronectiformes</taxon>
        <taxon>Pleuronectoidei</taxon>
        <taxon>Pleuronectidae</taxon>
        <taxon>Pleuronectes</taxon>
    </lineage>
</organism>
<evidence type="ECO:0000256" key="1">
    <source>
        <dbReference type="SAM" id="MobiDB-lite"/>
    </source>
</evidence>
<feature type="compositionally biased region" description="Polar residues" evidence="1">
    <location>
        <begin position="132"/>
        <end position="143"/>
    </location>
</feature>
<dbReference type="Proteomes" id="UP001153269">
    <property type="component" value="Unassembled WGS sequence"/>
</dbReference>
<name>A0A9N7Y203_PLEPL</name>
<feature type="region of interest" description="Disordered" evidence="1">
    <location>
        <begin position="55"/>
        <end position="95"/>
    </location>
</feature>
<gene>
    <name evidence="2" type="ORF">PLEPLA_LOCUS2582</name>
</gene>
<evidence type="ECO:0000313" key="2">
    <source>
        <dbReference type="EMBL" id="CAB1414870.1"/>
    </source>
</evidence>
<feature type="compositionally biased region" description="Polar residues" evidence="1">
    <location>
        <begin position="55"/>
        <end position="88"/>
    </location>
</feature>
<feature type="compositionally biased region" description="Polar residues" evidence="1">
    <location>
        <begin position="159"/>
        <end position="181"/>
    </location>
</feature>
<protein>
    <submittedName>
        <fullName evidence="2">Uncharacterized protein</fullName>
    </submittedName>
</protein>
<feature type="region of interest" description="Disordered" evidence="1">
    <location>
        <begin position="1"/>
        <end position="23"/>
    </location>
</feature>
<accession>A0A9N7Y203</accession>
<dbReference type="EMBL" id="CADEAL010000125">
    <property type="protein sequence ID" value="CAB1414870.1"/>
    <property type="molecule type" value="Genomic_DNA"/>
</dbReference>
<keyword evidence="3" id="KW-1185">Reference proteome</keyword>
<reference evidence="2" key="1">
    <citation type="submission" date="2020-03" db="EMBL/GenBank/DDBJ databases">
        <authorList>
            <person name="Weist P."/>
        </authorList>
    </citation>
    <scope>NUCLEOTIDE SEQUENCE</scope>
</reference>